<dbReference type="PRINTS" id="PR00035">
    <property type="entry name" value="HTHGNTR"/>
</dbReference>
<keyword evidence="6" id="KW-1185">Reference proteome</keyword>
<dbReference type="InterPro" id="IPR036388">
    <property type="entry name" value="WH-like_DNA-bd_sf"/>
</dbReference>
<evidence type="ECO:0000256" key="1">
    <source>
        <dbReference type="ARBA" id="ARBA00023015"/>
    </source>
</evidence>
<dbReference type="Pfam" id="PF00392">
    <property type="entry name" value="GntR"/>
    <property type="match status" value="1"/>
</dbReference>
<keyword evidence="1" id="KW-0805">Transcription regulation</keyword>
<dbReference type="SUPFAM" id="SSF46785">
    <property type="entry name" value="Winged helix' DNA-binding domain"/>
    <property type="match status" value="1"/>
</dbReference>
<dbReference type="PANTHER" id="PTHR43537:SF24">
    <property type="entry name" value="GLUCONATE OPERON TRANSCRIPTIONAL REPRESSOR"/>
    <property type="match status" value="1"/>
</dbReference>
<dbReference type="Proteomes" id="UP001499841">
    <property type="component" value="Unassembled WGS sequence"/>
</dbReference>
<dbReference type="InterPro" id="IPR011711">
    <property type="entry name" value="GntR_C"/>
</dbReference>
<evidence type="ECO:0000256" key="2">
    <source>
        <dbReference type="ARBA" id="ARBA00023125"/>
    </source>
</evidence>
<dbReference type="RefSeq" id="WP_345043353.1">
    <property type="nucleotide sequence ID" value="NZ_BAABBA010000018.1"/>
</dbReference>
<dbReference type="EMBL" id="BAABBA010000018">
    <property type="protein sequence ID" value="GAA4288859.1"/>
    <property type="molecule type" value="Genomic_DNA"/>
</dbReference>
<dbReference type="InterPro" id="IPR000524">
    <property type="entry name" value="Tscrpt_reg_HTH_GntR"/>
</dbReference>
<keyword evidence="3" id="KW-0804">Transcription</keyword>
<organism evidence="5 6">
    <name type="scientific">Georgenia daeguensis</name>
    <dbReference type="NCBI Taxonomy" id="908355"/>
    <lineage>
        <taxon>Bacteria</taxon>
        <taxon>Bacillati</taxon>
        <taxon>Actinomycetota</taxon>
        <taxon>Actinomycetes</taxon>
        <taxon>Micrococcales</taxon>
        <taxon>Bogoriellaceae</taxon>
        <taxon>Georgenia</taxon>
    </lineage>
</organism>
<dbReference type="InterPro" id="IPR036390">
    <property type="entry name" value="WH_DNA-bd_sf"/>
</dbReference>
<dbReference type="PROSITE" id="PS50949">
    <property type="entry name" value="HTH_GNTR"/>
    <property type="match status" value="1"/>
</dbReference>
<evidence type="ECO:0000256" key="3">
    <source>
        <dbReference type="ARBA" id="ARBA00023163"/>
    </source>
</evidence>
<reference evidence="6" key="1">
    <citation type="journal article" date="2019" name="Int. J. Syst. Evol. Microbiol.">
        <title>The Global Catalogue of Microorganisms (GCM) 10K type strain sequencing project: providing services to taxonomists for standard genome sequencing and annotation.</title>
        <authorList>
            <consortium name="The Broad Institute Genomics Platform"/>
            <consortium name="The Broad Institute Genome Sequencing Center for Infectious Disease"/>
            <person name="Wu L."/>
            <person name="Ma J."/>
        </authorList>
    </citation>
    <scope>NUCLEOTIDE SEQUENCE [LARGE SCALE GENOMIC DNA]</scope>
    <source>
        <strain evidence="6">JCM 17459</strain>
    </source>
</reference>
<sequence>MVIKRTALRAQVREELLERMRSGAVQPGQTINEVQLATELGVSRTPLREALIALETEGQIASESGRGFRFLPLSARELEELSPIIAALECLALELSPPDELSEIGGQLLSLAREFNDEVAQHALINQKDDEWHTLMLSACPNRRLLDHVQSVRLALHRYESLLVHDQAMVARSSAEHEAIAQRLVDGDLAGAQAALRANWRNGARRLLETIDFQVAG</sequence>
<protein>
    <submittedName>
        <fullName evidence="5">GntR family transcriptional regulator</fullName>
    </submittedName>
</protein>
<proteinExistence type="predicted"/>
<dbReference type="SMART" id="SM00345">
    <property type="entry name" value="HTH_GNTR"/>
    <property type="match status" value="1"/>
</dbReference>
<accession>A0ABP8EXX0</accession>
<dbReference type="Gene3D" id="1.10.10.10">
    <property type="entry name" value="Winged helix-like DNA-binding domain superfamily/Winged helix DNA-binding domain"/>
    <property type="match status" value="1"/>
</dbReference>
<dbReference type="PANTHER" id="PTHR43537">
    <property type="entry name" value="TRANSCRIPTIONAL REGULATOR, GNTR FAMILY"/>
    <property type="match status" value="1"/>
</dbReference>
<dbReference type="Pfam" id="PF07729">
    <property type="entry name" value="FCD"/>
    <property type="match status" value="1"/>
</dbReference>
<evidence type="ECO:0000259" key="4">
    <source>
        <dbReference type="PROSITE" id="PS50949"/>
    </source>
</evidence>
<dbReference type="CDD" id="cd07377">
    <property type="entry name" value="WHTH_GntR"/>
    <property type="match status" value="1"/>
</dbReference>
<gene>
    <name evidence="5" type="ORF">GCM10022262_32190</name>
</gene>
<dbReference type="SUPFAM" id="SSF48008">
    <property type="entry name" value="GntR ligand-binding domain-like"/>
    <property type="match status" value="1"/>
</dbReference>
<feature type="domain" description="HTH gntR-type" evidence="4">
    <location>
        <begin position="6"/>
        <end position="73"/>
    </location>
</feature>
<evidence type="ECO:0000313" key="6">
    <source>
        <dbReference type="Proteomes" id="UP001499841"/>
    </source>
</evidence>
<dbReference type="Gene3D" id="1.20.120.530">
    <property type="entry name" value="GntR ligand-binding domain-like"/>
    <property type="match status" value="1"/>
</dbReference>
<dbReference type="InterPro" id="IPR008920">
    <property type="entry name" value="TF_FadR/GntR_C"/>
</dbReference>
<name>A0ABP8EXX0_9MICO</name>
<evidence type="ECO:0000313" key="5">
    <source>
        <dbReference type="EMBL" id="GAA4288859.1"/>
    </source>
</evidence>
<comment type="caution">
    <text evidence="5">The sequence shown here is derived from an EMBL/GenBank/DDBJ whole genome shotgun (WGS) entry which is preliminary data.</text>
</comment>
<keyword evidence="2" id="KW-0238">DNA-binding</keyword>